<gene>
    <name evidence="3" type="ORF">D7318_30325</name>
    <name evidence="2" type="ORF">D7319_30765</name>
</gene>
<evidence type="ECO:0000313" key="2">
    <source>
        <dbReference type="EMBL" id="RKN03782.1"/>
    </source>
</evidence>
<dbReference type="AlphaFoldDB" id="A0A3A9VTA7"/>
<dbReference type="Pfam" id="PF19054">
    <property type="entry name" value="DUF5753"/>
    <property type="match status" value="1"/>
</dbReference>
<dbReference type="PROSITE" id="PS50943">
    <property type="entry name" value="HTH_CROC1"/>
    <property type="match status" value="1"/>
</dbReference>
<dbReference type="GO" id="GO:0003677">
    <property type="term" value="F:DNA binding"/>
    <property type="evidence" value="ECO:0007669"/>
    <property type="project" value="InterPro"/>
</dbReference>
<accession>A0A3A9VTA7</accession>
<dbReference type="Gene3D" id="1.10.260.40">
    <property type="entry name" value="lambda repressor-like DNA-binding domains"/>
    <property type="match status" value="1"/>
</dbReference>
<protein>
    <submittedName>
        <fullName evidence="2">XRE family transcriptional regulator</fullName>
    </submittedName>
</protein>
<name>A0A3A9VTA7_9ACTN</name>
<feature type="domain" description="HTH cro/C1-type" evidence="1">
    <location>
        <begin position="21"/>
        <end position="74"/>
    </location>
</feature>
<proteinExistence type="predicted"/>
<dbReference type="SMART" id="SM00530">
    <property type="entry name" value="HTH_XRE"/>
    <property type="match status" value="1"/>
</dbReference>
<dbReference type="InterPro" id="IPR043917">
    <property type="entry name" value="DUF5753"/>
</dbReference>
<dbReference type="CDD" id="cd00093">
    <property type="entry name" value="HTH_XRE"/>
    <property type="match status" value="1"/>
</dbReference>
<comment type="caution">
    <text evidence="2">The sequence shown here is derived from an EMBL/GenBank/DDBJ whole genome shotgun (WGS) entry which is preliminary data.</text>
</comment>
<evidence type="ECO:0000313" key="5">
    <source>
        <dbReference type="Proteomes" id="UP000275024"/>
    </source>
</evidence>
<evidence type="ECO:0000313" key="4">
    <source>
        <dbReference type="Proteomes" id="UP000268652"/>
    </source>
</evidence>
<dbReference type="RefSeq" id="WP_120700460.1">
    <property type="nucleotide sequence ID" value="NZ_RBDX01000044.1"/>
</dbReference>
<dbReference type="Proteomes" id="UP000268652">
    <property type="component" value="Unassembled WGS sequence"/>
</dbReference>
<dbReference type="SUPFAM" id="SSF47413">
    <property type="entry name" value="lambda repressor-like DNA-binding domains"/>
    <property type="match status" value="1"/>
</dbReference>
<organism evidence="2 5">
    <name type="scientific">Streptomyces radicis</name>
    <dbReference type="NCBI Taxonomy" id="1750517"/>
    <lineage>
        <taxon>Bacteria</taxon>
        <taxon>Bacillati</taxon>
        <taxon>Actinomycetota</taxon>
        <taxon>Actinomycetes</taxon>
        <taxon>Kitasatosporales</taxon>
        <taxon>Streptomycetaceae</taxon>
        <taxon>Streptomyces</taxon>
    </lineage>
</organism>
<evidence type="ECO:0000259" key="1">
    <source>
        <dbReference type="PROSITE" id="PS50943"/>
    </source>
</evidence>
<dbReference type="OrthoDB" id="2897536at2"/>
<dbReference type="Pfam" id="PF13560">
    <property type="entry name" value="HTH_31"/>
    <property type="match status" value="1"/>
</dbReference>
<dbReference type="EMBL" id="RBDY01000043">
    <property type="protein sequence ID" value="RKN13847.1"/>
    <property type="molecule type" value="Genomic_DNA"/>
</dbReference>
<dbReference type="Proteomes" id="UP000275024">
    <property type="component" value="Unassembled WGS sequence"/>
</dbReference>
<evidence type="ECO:0000313" key="3">
    <source>
        <dbReference type="EMBL" id="RKN13847.1"/>
    </source>
</evidence>
<dbReference type="EMBL" id="RBDX01000044">
    <property type="protein sequence ID" value="RKN03782.1"/>
    <property type="molecule type" value="Genomic_DNA"/>
</dbReference>
<dbReference type="InterPro" id="IPR001387">
    <property type="entry name" value="Cro/C1-type_HTH"/>
</dbReference>
<reference evidence="4 5" key="1">
    <citation type="submission" date="2018-09" db="EMBL/GenBank/DDBJ databases">
        <title>Streptomyces sp. nov. DS1-2, an endophytic actinomycete isolated from roots of Dendrobium scabrilingue.</title>
        <authorList>
            <person name="Kuncharoen N."/>
            <person name="Kudo T."/>
            <person name="Ohkuma M."/>
            <person name="Yuki M."/>
            <person name="Tanasupawat S."/>
        </authorList>
    </citation>
    <scope>NUCLEOTIDE SEQUENCE [LARGE SCALE GENOMIC DNA]</scope>
    <source>
        <strain evidence="2 5">AZ1-7</strain>
        <strain evidence="3 4">DS1-2</strain>
    </source>
</reference>
<dbReference type="InterPro" id="IPR010982">
    <property type="entry name" value="Lambda_DNA-bd_dom_sf"/>
</dbReference>
<keyword evidence="4" id="KW-1185">Reference proteome</keyword>
<sequence>MAGTDSVPNDISDLEYFGGEVKRARLGRKLTQAKFAEGTGYTQGHVSNVESGRKIPSAEFARRCDHVLGTEGIFERLRERLLERGHPSWFLPFVKQESTAVEILIYSLTVLPGLLQTPDYARAVFEAYDPWADPSVISGQVTTRMRRKKVLSREAPPVVWAVIHESALRMQMGGPEIMREQYQQLGKLLTLPKVTVQVLPFRVGAPPSTEPLELLRQADGRLTLYADTIMGGQMSEDKERVDSAVQTYERLRADALGPRESAAFIAKIAEEDSHDHP</sequence>